<keyword evidence="3" id="KW-1185">Reference proteome</keyword>
<feature type="domain" description="Bro-N" evidence="1">
    <location>
        <begin position="15"/>
        <end position="116"/>
    </location>
</feature>
<dbReference type="InterPro" id="IPR003497">
    <property type="entry name" value="BRO_N_domain"/>
</dbReference>
<dbReference type="PANTHER" id="PTHR36180:SF2">
    <property type="entry name" value="BRO FAMILY PROTEIN"/>
    <property type="match status" value="1"/>
</dbReference>
<accession>A0ABT3BTN9</accession>
<name>A0ABT3BTN9_9PSED</name>
<gene>
    <name evidence="2" type="ORF">OH718_06185</name>
</gene>
<proteinExistence type="predicted"/>
<dbReference type="EMBL" id="JAOXML010000003">
    <property type="protein sequence ID" value="MCV4376183.1"/>
    <property type="molecule type" value="Genomic_DNA"/>
</dbReference>
<protein>
    <submittedName>
        <fullName evidence="2">Bro-N domain-containing protein</fullName>
    </submittedName>
</protein>
<evidence type="ECO:0000313" key="2">
    <source>
        <dbReference type="EMBL" id="MCV4376183.1"/>
    </source>
</evidence>
<dbReference type="SMART" id="SM01040">
    <property type="entry name" value="Bro-N"/>
    <property type="match status" value="1"/>
</dbReference>
<dbReference type="PROSITE" id="PS51750">
    <property type="entry name" value="BRO_N"/>
    <property type="match status" value="1"/>
</dbReference>
<reference evidence="2 3" key="1">
    <citation type="submission" date="2022-10" db="EMBL/GenBank/DDBJ databases">
        <title>Characterization of Pseudomonas capsici strains from pepper and tomato in Georgia.</title>
        <authorList>
            <person name="Zhao M."/>
            <person name="Dutta B."/>
        </authorList>
    </citation>
    <scope>NUCLEOTIDE SEQUENCE [LARGE SCALE GENOMIC DNA]</scope>
    <source>
        <strain evidence="2 3">Pc20-5</strain>
    </source>
</reference>
<sequence length="181" mass="21268">MRNIVPTPPCTDHFEATLFVRHHRMLRAIHSEAQAWFCLADLARLMGQTLGERSALKLDADQRRIVWLQANGKWQKQLMVSESGAFALLVHHYVPENRALRQWLTHEVLTVLHAPQNMTLDNPRLSHWQWPGTSLSVMQWRDEPWIRLRDMPNVALQTTRPVEHGFWQRMKARIDSKRLAD</sequence>
<evidence type="ECO:0000313" key="3">
    <source>
        <dbReference type="Proteomes" id="UP001207294"/>
    </source>
</evidence>
<comment type="caution">
    <text evidence="2">The sequence shown here is derived from an EMBL/GenBank/DDBJ whole genome shotgun (WGS) entry which is preliminary data.</text>
</comment>
<dbReference type="Pfam" id="PF02498">
    <property type="entry name" value="Bro-N"/>
    <property type="match status" value="1"/>
</dbReference>
<dbReference type="PANTHER" id="PTHR36180">
    <property type="entry name" value="DNA-BINDING PROTEIN-RELATED-RELATED"/>
    <property type="match status" value="1"/>
</dbReference>
<organism evidence="2 3">
    <name type="scientific">Pseudomonas capsici</name>
    <dbReference type="NCBI Taxonomy" id="2810614"/>
    <lineage>
        <taxon>Bacteria</taxon>
        <taxon>Pseudomonadati</taxon>
        <taxon>Pseudomonadota</taxon>
        <taxon>Gammaproteobacteria</taxon>
        <taxon>Pseudomonadales</taxon>
        <taxon>Pseudomonadaceae</taxon>
        <taxon>Pseudomonas</taxon>
    </lineage>
</organism>
<dbReference type="RefSeq" id="WP_122372928.1">
    <property type="nucleotide sequence ID" value="NZ_JAOXMH010000003.1"/>
</dbReference>
<evidence type="ECO:0000259" key="1">
    <source>
        <dbReference type="PROSITE" id="PS51750"/>
    </source>
</evidence>
<dbReference type="Proteomes" id="UP001207294">
    <property type="component" value="Unassembled WGS sequence"/>
</dbReference>